<evidence type="ECO:0000313" key="3">
    <source>
        <dbReference type="Proteomes" id="UP000225277"/>
    </source>
</evidence>
<gene>
    <name evidence="2" type="ORF">RCC_08597</name>
</gene>
<sequence length="121" mass="14100">MPVDTKFVGLAMCAVDKVMDSSYGDKLLDRLVTKPQVEKNRKKKRNSSKRPMAPRRRSERQARNQRNVANDLRKVEEERPLHQDFRPDHNLNGPSNISGLTYTTSRKSEKTDKYRPVDFKV</sequence>
<proteinExistence type="predicted"/>
<dbReference type="AlphaFoldDB" id="A0A2D3V7K9"/>
<feature type="compositionally biased region" description="Basic and acidic residues" evidence="1">
    <location>
        <begin position="106"/>
        <end position="121"/>
    </location>
</feature>
<keyword evidence="3" id="KW-1185">Reference proteome</keyword>
<evidence type="ECO:0000313" key="2">
    <source>
        <dbReference type="EMBL" id="CZT22890.1"/>
    </source>
</evidence>
<reference evidence="2 3" key="1">
    <citation type="submission" date="2016-03" db="EMBL/GenBank/DDBJ databases">
        <authorList>
            <person name="Ploux O."/>
        </authorList>
    </citation>
    <scope>NUCLEOTIDE SEQUENCE [LARGE SCALE GENOMIC DNA]</scope>
    <source>
        <strain evidence="2 3">URUG2</strain>
    </source>
</reference>
<dbReference type="Proteomes" id="UP000225277">
    <property type="component" value="Unassembled WGS sequence"/>
</dbReference>
<accession>A0A2D3V7K9</accession>
<evidence type="ECO:0000256" key="1">
    <source>
        <dbReference type="SAM" id="MobiDB-lite"/>
    </source>
</evidence>
<dbReference type="GeneID" id="35603684"/>
<feature type="region of interest" description="Disordered" evidence="1">
    <location>
        <begin position="33"/>
        <end position="121"/>
    </location>
</feature>
<feature type="compositionally biased region" description="Basic and acidic residues" evidence="1">
    <location>
        <begin position="71"/>
        <end position="89"/>
    </location>
</feature>
<organism evidence="2 3">
    <name type="scientific">Ramularia collo-cygni</name>
    <dbReference type="NCBI Taxonomy" id="112498"/>
    <lineage>
        <taxon>Eukaryota</taxon>
        <taxon>Fungi</taxon>
        <taxon>Dikarya</taxon>
        <taxon>Ascomycota</taxon>
        <taxon>Pezizomycotina</taxon>
        <taxon>Dothideomycetes</taxon>
        <taxon>Dothideomycetidae</taxon>
        <taxon>Mycosphaerellales</taxon>
        <taxon>Mycosphaerellaceae</taxon>
        <taxon>Ramularia</taxon>
    </lineage>
</organism>
<feature type="compositionally biased region" description="Polar residues" evidence="1">
    <location>
        <begin position="92"/>
        <end position="105"/>
    </location>
</feature>
<dbReference type="RefSeq" id="XP_023629614.1">
    <property type="nucleotide sequence ID" value="XM_023773846.1"/>
</dbReference>
<protein>
    <submittedName>
        <fullName evidence="2">Uncharacterized protein</fullName>
    </submittedName>
</protein>
<name>A0A2D3V7K9_9PEZI</name>
<feature type="compositionally biased region" description="Basic residues" evidence="1">
    <location>
        <begin position="40"/>
        <end position="58"/>
    </location>
</feature>
<dbReference type="EMBL" id="FJUY01000014">
    <property type="protein sequence ID" value="CZT22890.1"/>
    <property type="molecule type" value="Genomic_DNA"/>
</dbReference>